<gene>
    <name evidence="1" type="ORF">HLUCCA05_10455</name>
</gene>
<proteinExistence type="predicted"/>
<name>A0A0P7VZ46_9RHOB</name>
<evidence type="ECO:0000313" key="2">
    <source>
        <dbReference type="Proteomes" id="UP000050413"/>
    </source>
</evidence>
<accession>A0A0P7VZ46</accession>
<dbReference type="Proteomes" id="UP000050413">
    <property type="component" value="Unassembled WGS sequence"/>
</dbReference>
<reference evidence="1 2" key="1">
    <citation type="submission" date="2015-09" db="EMBL/GenBank/DDBJ databases">
        <title>Identification and resolution of microdiversity through metagenomic sequencing of parallel consortia.</title>
        <authorList>
            <person name="Nelson W.C."/>
            <person name="Romine M.F."/>
            <person name="Lindemann S.R."/>
        </authorList>
    </citation>
    <scope>NUCLEOTIDE SEQUENCE [LARGE SCALE GENOMIC DNA]</scope>
    <source>
        <strain evidence="1">HL-91</strain>
    </source>
</reference>
<evidence type="ECO:0000313" key="1">
    <source>
        <dbReference type="EMBL" id="KPP92806.1"/>
    </source>
</evidence>
<comment type="caution">
    <text evidence="1">The sequence shown here is derived from an EMBL/GenBank/DDBJ whole genome shotgun (WGS) entry which is preliminary data.</text>
</comment>
<protein>
    <submittedName>
        <fullName evidence="1">Uncharacterized protein</fullName>
    </submittedName>
</protein>
<organism evidence="1 2">
    <name type="scientific">Roseibaca calidilacus</name>
    <dbReference type="NCBI Taxonomy" id="1666912"/>
    <lineage>
        <taxon>Bacteria</taxon>
        <taxon>Pseudomonadati</taxon>
        <taxon>Pseudomonadota</taxon>
        <taxon>Alphaproteobacteria</taxon>
        <taxon>Rhodobacterales</taxon>
        <taxon>Paracoccaceae</taxon>
        <taxon>Roseinatronobacter</taxon>
    </lineage>
</organism>
<sequence length="150" mass="16706">MWFEKELAKYQNDTRAALSLFLPLPDGHSPVRFDALARAGMLTGIARDWENQLLSGSRLLAASVPSGEMPDTMRHARHLVRCAGHLGTNILDALDPTTPEEIAHQVREERARLALRRAFGFQSLFPINVRKSLIGAGRQKTRHGNPGFRA</sequence>
<dbReference type="RefSeq" id="WP_141655875.1">
    <property type="nucleotide sequence ID" value="NZ_FBYC01000004.1"/>
</dbReference>
<dbReference type="EMBL" id="LJSG01000011">
    <property type="protein sequence ID" value="KPP92806.1"/>
    <property type="molecule type" value="Genomic_DNA"/>
</dbReference>
<dbReference type="AlphaFoldDB" id="A0A0P7VZ46"/>